<feature type="compositionally biased region" description="Low complexity" evidence="6">
    <location>
        <begin position="565"/>
        <end position="578"/>
    </location>
</feature>
<feature type="compositionally biased region" description="Basic residues" evidence="6">
    <location>
        <begin position="604"/>
        <end position="613"/>
    </location>
</feature>
<dbReference type="InterPro" id="IPR057349">
    <property type="entry name" value="C2_Mug190_3rd"/>
</dbReference>
<dbReference type="Gene3D" id="2.60.40.150">
    <property type="entry name" value="C2 domain"/>
    <property type="match status" value="2"/>
</dbReference>
<evidence type="ECO:0000259" key="7">
    <source>
        <dbReference type="PROSITE" id="PS50004"/>
    </source>
</evidence>
<dbReference type="RefSeq" id="XP_053024667.1">
    <property type="nucleotide sequence ID" value="XM_053160721.1"/>
</dbReference>
<protein>
    <recommendedName>
        <fullName evidence="7">C2 domain-containing protein</fullName>
    </recommendedName>
</protein>
<feature type="region of interest" description="Disordered" evidence="6">
    <location>
        <begin position="160"/>
        <end position="183"/>
    </location>
</feature>
<evidence type="ECO:0000313" key="8">
    <source>
        <dbReference type="EMBL" id="WAQ89112.1"/>
    </source>
</evidence>
<feature type="region of interest" description="Disordered" evidence="6">
    <location>
        <begin position="558"/>
        <end position="615"/>
    </location>
</feature>
<dbReference type="InterPro" id="IPR035892">
    <property type="entry name" value="C2_domain_sf"/>
</dbReference>
<evidence type="ECO:0000313" key="9">
    <source>
        <dbReference type="Proteomes" id="UP001164743"/>
    </source>
</evidence>
<evidence type="ECO:0000256" key="6">
    <source>
        <dbReference type="SAM" id="MobiDB-lite"/>
    </source>
</evidence>
<keyword evidence="5" id="KW-0472">Membrane</keyword>
<keyword evidence="5" id="KW-1133">Transmembrane helix</keyword>
<feature type="region of interest" description="Disordered" evidence="6">
    <location>
        <begin position="219"/>
        <end position="242"/>
    </location>
</feature>
<keyword evidence="2" id="KW-0812">Transmembrane</keyword>
<reference evidence="8" key="1">
    <citation type="submission" date="2022-10" db="EMBL/GenBank/DDBJ databases">
        <title>Puccinia triticina Genome sequencing and assembly.</title>
        <authorList>
            <person name="Li C."/>
        </authorList>
    </citation>
    <scope>NUCLEOTIDE SEQUENCE</scope>
    <source>
        <strain evidence="8">Pt15</strain>
    </source>
</reference>
<dbReference type="InterPro" id="IPR037765">
    <property type="entry name" value="C2B_Tricalbin"/>
</dbReference>
<feature type="domain" description="C2" evidence="7">
    <location>
        <begin position="3"/>
        <end position="126"/>
    </location>
</feature>
<keyword evidence="4" id="KW-0256">Endoplasmic reticulum</keyword>
<evidence type="ECO:0000256" key="1">
    <source>
        <dbReference type="ARBA" id="ARBA00004586"/>
    </source>
</evidence>
<organism evidence="8 9">
    <name type="scientific">Puccinia triticina</name>
    <dbReference type="NCBI Taxonomy" id="208348"/>
    <lineage>
        <taxon>Eukaryota</taxon>
        <taxon>Fungi</taxon>
        <taxon>Dikarya</taxon>
        <taxon>Basidiomycota</taxon>
        <taxon>Pucciniomycotina</taxon>
        <taxon>Pucciniomycetes</taxon>
        <taxon>Pucciniales</taxon>
        <taxon>Pucciniaceae</taxon>
        <taxon>Puccinia</taxon>
    </lineage>
</organism>
<dbReference type="SUPFAM" id="SSF49562">
    <property type="entry name" value="C2 domain (Calcium/lipid-binding domain, CaLB)"/>
    <property type="match status" value="2"/>
</dbReference>
<dbReference type="Proteomes" id="UP001164743">
    <property type="component" value="Chromosome 10A"/>
</dbReference>
<evidence type="ECO:0000256" key="2">
    <source>
        <dbReference type="ARBA" id="ARBA00022692"/>
    </source>
</evidence>
<dbReference type="CDD" id="cd04041">
    <property type="entry name" value="C2A_fungal"/>
    <property type="match status" value="1"/>
</dbReference>
<dbReference type="GeneID" id="77801616"/>
<evidence type="ECO:0000256" key="5">
    <source>
        <dbReference type="ARBA" id="ARBA00022989"/>
    </source>
</evidence>
<dbReference type="CDD" id="cd04052">
    <property type="entry name" value="C2B_Tricalbin-like"/>
    <property type="match status" value="1"/>
</dbReference>
<dbReference type="PROSITE" id="PS50004">
    <property type="entry name" value="C2"/>
    <property type="match status" value="2"/>
</dbReference>
<proteinExistence type="predicted"/>
<dbReference type="EMBL" id="CP110430">
    <property type="protein sequence ID" value="WAQ89112.1"/>
    <property type="molecule type" value="Genomic_DNA"/>
</dbReference>
<evidence type="ECO:0000256" key="4">
    <source>
        <dbReference type="ARBA" id="ARBA00022824"/>
    </source>
</evidence>
<evidence type="ECO:0000256" key="3">
    <source>
        <dbReference type="ARBA" id="ARBA00022737"/>
    </source>
</evidence>
<dbReference type="PANTHER" id="PTHR47348:SF3">
    <property type="entry name" value="MEIOTICALLY UP-REGULATED GENE 190 PROTEIN"/>
    <property type="match status" value="1"/>
</dbReference>
<gene>
    <name evidence="8" type="ORF">PtA15_10A536</name>
</gene>
<dbReference type="Pfam" id="PF25331">
    <property type="entry name" value="C2_Mug190_3rd"/>
    <property type="match status" value="1"/>
</dbReference>
<feature type="compositionally biased region" description="Basic and acidic residues" evidence="6">
    <location>
        <begin position="593"/>
        <end position="603"/>
    </location>
</feature>
<accession>A0ABY7D2C9</accession>
<feature type="domain" description="C2" evidence="7">
    <location>
        <begin position="183"/>
        <end position="322"/>
    </location>
</feature>
<dbReference type="InterPro" id="IPR000008">
    <property type="entry name" value="C2_dom"/>
</dbReference>
<name>A0ABY7D2C9_9BASI</name>
<keyword evidence="9" id="KW-1185">Reference proteome</keyword>
<sequence>MNIQEMLSGSGAKTQTHALGVIMVTIHHATGLSSQDASGSSDPYIVLAYAKFGKPIYSTRVIGKELNPVFEETAFLLVSQDEIEAREKLSVMLWDSDERSADDLVGRVQLPVSEIIKNPNQLSRRTDRLQGFQDADDMPGELTWSVGYFSKVDLASYLPKPTAESNSEAGPTSAPVPSEKMEDCKDLTTQIPPSRQMRSGIVSVIIHHINNLERANLKGASGDREGAQGQDTAAPSEQDDNLPSSYAEMIINDEMIYRTRVKQLTTMPFFEAGTEYFIRDWTETVVRIAVRDSRIREKDPLLGVINIDLEQLFEDSSCSQVTRIFSLQEGVGFGRAQVSVLFESVQMQLPRNLLGWNTATLEITSTIRAELSDELAAYLKKKGQKLKLKTVEDTIKVPLLNQQESPTSVVWANESQIPDHDRTLLRVPIYARYKSNVTFQIGGESVISSLLPGESGAHKHIAVLWLHTLEDDVEQEIRLPILSGPNLTTLRQNFINDQTRAHHNYDVNGYLTFKVRVDPGLDPEHARYAQSAVARHTFEAYDNTEGQAEQALRNAHALAHKKNPSGSSDSAASTNSDGHAGTFRLSSIVSNKSPEEKAIEAAHKKSLSSRHRGAMQYGPVRTSIWMKEGIGRRARELKNRITNKIEKEPQVETEGRG</sequence>
<dbReference type="Pfam" id="PF00168">
    <property type="entry name" value="C2"/>
    <property type="match status" value="2"/>
</dbReference>
<keyword evidence="3" id="KW-0677">Repeat</keyword>
<dbReference type="SMART" id="SM00239">
    <property type="entry name" value="C2"/>
    <property type="match status" value="2"/>
</dbReference>
<comment type="subcellular location">
    <subcellularLocation>
        <location evidence="1">Endoplasmic reticulum membrane</location>
    </subcellularLocation>
</comment>
<dbReference type="InterPro" id="IPR037767">
    <property type="entry name" value="C2A_Mug190-like"/>
</dbReference>
<dbReference type="PANTHER" id="PTHR47348">
    <property type="entry name" value="MEIOTICALLY UP-REGULATED GENE 190 PROTEIN"/>
    <property type="match status" value="1"/>
</dbReference>